<keyword evidence="5" id="KW-0548">Nucleotidyltransferase</keyword>
<dbReference type="Gene3D" id="3.10.20.370">
    <property type="match status" value="1"/>
</dbReference>
<keyword evidence="7" id="KW-0255">Endonuclease</keyword>
<evidence type="ECO:0000313" key="14">
    <source>
        <dbReference type="EMBL" id="KAI2665757.1"/>
    </source>
</evidence>
<feature type="compositionally biased region" description="Basic and acidic residues" evidence="11">
    <location>
        <begin position="1059"/>
        <end position="1069"/>
    </location>
</feature>
<evidence type="ECO:0000256" key="3">
    <source>
        <dbReference type="ARBA" id="ARBA00012493"/>
    </source>
</evidence>
<evidence type="ECO:0000256" key="7">
    <source>
        <dbReference type="ARBA" id="ARBA00022759"/>
    </source>
</evidence>
<evidence type="ECO:0000256" key="9">
    <source>
        <dbReference type="ARBA" id="ARBA00022918"/>
    </source>
</evidence>
<dbReference type="Pfam" id="PF17921">
    <property type="entry name" value="Integrase_H2C2"/>
    <property type="match status" value="1"/>
</dbReference>
<dbReference type="SUPFAM" id="SSF53098">
    <property type="entry name" value="Ribonuclease H-like"/>
    <property type="match status" value="1"/>
</dbReference>
<dbReference type="Pfam" id="PF00078">
    <property type="entry name" value="RVT_1"/>
    <property type="match status" value="1"/>
</dbReference>
<evidence type="ECO:0000256" key="8">
    <source>
        <dbReference type="ARBA" id="ARBA00022801"/>
    </source>
</evidence>
<dbReference type="Gene3D" id="3.10.10.10">
    <property type="entry name" value="HIV Type 1 Reverse Transcriptase, subunit A, domain 1"/>
    <property type="match status" value="1"/>
</dbReference>
<dbReference type="EMBL" id="JACTAM010000004">
    <property type="protein sequence ID" value="KAI2665757.1"/>
    <property type="molecule type" value="Genomic_DNA"/>
</dbReference>
<keyword evidence="4" id="KW-0808">Transferase</keyword>
<dbReference type="InterPro" id="IPR043502">
    <property type="entry name" value="DNA/RNA_pol_sf"/>
</dbReference>
<dbReference type="PANTHER" id="PTHR37984">
    <property type="entry name" value="PROTEIN CBG26694"/>
    <property type="match status" value="1"/>
</dbReference>
<dbReference type="SUPFAM" id="SSF50630">
    <property type="entry name" value="Acid proteases"/>
    <property type="match status" value="1"/>
</dbReference>
<dbReference type="InterPro" id="IPR021109">
    <property type="entry name" value="Peptidase_aspartic_dom_sf"/>
</dbReference>
<feature type="domain" description="Integrase catalytic" evidence="13">
    <location>
        <begin position="812"/>
        <end position="900"/>
    </location>
</feature>
<dbReference type="InterPro" id="IPR050951">
    <property type="entry name" value="Retrovirus_Pol_polyprotein"/>
</dbReference>
<dbReference type="InterPro" id="IPR012337">
    <property type="entry name" value="RNaseH-like_sf"/>
</dbReference>
<keyword evidence="6" id="KW-0540">Nuclease</keyword>
<evidence type="ECO:0000256" key="4">
    <source>
        <dbReference type="ARBA" id="ARBA00022679"/>
    </source>
</evidence>
<dbReference type="InterPro" id="IPR036397">
    <property type="entry name" value="RNaseH_sf"/>
</dbReference>
<dbReference type="InterPro" id="IPR001584">
    <property type="entry name" value="Integrase_cat-core"/>
</dbReference>
<dbReference type="Gene3D" id="3.30.70.270">
    <property type="match status" value="1"/>
</dbReference>
<feature type="compositionally biased region" description="Basic and acidic residues" evidence="11">
    <location>
        <begin position="995"/>
        <end position="1004"/>
    </location>
</feature>
<evidence type="ECO:0000256" key="5">
    <source>
        <dbReference type="ARBA" id="ARBA00022695"/>
    </source>
</evidence>
<dbReference type="PANTHER" id="PTHR37984:SF13">
    <property type="entry name" value="RIBONUCLEASE H"/>
    <property type="match status" value="1"/>
</dbReference>
<accession>A0ABQ8MTP5</accession>
<dbReference type="CDD" id="cd09274">
    <property type="entry name" value="RNase_HI_RT_Ty3"/>
    <property type="match status" value="1"/>
</dbReference>
<dbReference type="Gene3D" id="2.40.70.10">
    <property type="entry name" value="Acid Proteases"/>
    <property type="match status" value="1"/>
</dbReference>
<gene>
    <name evidence="14" type="ORF">H4Q32_022846</name>
</gene>
<dbReference type="EC" id="3.1.26.4" evidence="2"/>
<name>A0ABQ8MTP5_LABRO</name>
<evidence type="ECO:0000313" key="15">
    <source>
        <dbReference type="Proteomes" id="UP000830375"/>
    </source>
</evidence>
<dbReference type="Pfam" id="PF17917">
    <property type="entry name" value="RT_RNaseH"/>
    <property type="match status" value="1"/>
</dbReference>
<evidence type="ECO:0000259" key="12">
    <source>
        <dbReference type="PROSITE" id="PS50878"/>
    </source>
</evidence>
<protein>
    <recommendedName>
        <fullName evidence="10">Gypsy retrotransposon integrase-like protein 1</fullName>
        <ecNumber evidence="3">2.7.7.49</ecNumber>
        <ecNumber evidence="2">3.1.26.4</ecNumber>
    </recommendedName>
</protein>
<dbReference type="PROSITE" id="PS50878">
    <property type="entry name" value="RT_POL"/>
    <property type="match status" value="1"/>
</dbReference>
<dbReference type="PROSITE" id="PS50994">
    <property type="entry name" value="INTEGRASE"/>
    <property type="match status" value="1"/>
</dbReference>
<dbReference type="InterPro" id="IPR041373">
    <property type="entry name" value="RT_RNaseH"/>
</dbReference>
<feature type="compositionally biased region" description="Low complexity" evidence="11">
    <location>
        <begin position="969"/>
        <end position="982"/>
    </location>
</feature>
<dbReference type="Gene3D" id="3.30.420.10">
    <property type="entry name" value="Ribonuclease H-like superfamily/Ribonuclease H"/>
    <property type="match status" value="1"/>
</dbReference>
<feature type="compositionally biased region" description="Basic residues" evidence="11">
    <location>
        <begin position="74"/>
        <end position="83"/>
    </location>
</feature>
<keyword evidence="15" id="KW-1185">Reference proteome</keyword>
<dbReference type="CDD" id="cd01647">
    <property type="entry name" value="RT_LTR"/>
    <property type="match status" value="1"/>
</dbReference>
<feature type="compositionally biased region" description="Basic and acidic residues" evidence="11">
    <location>
        <begin position="84"/>
        <end position="104"/>
    </location>
</feature>
<keyword evidence="8" id="KW-0378">Hydrolase</keyword>
<proteinExistence type="inferred from homology"/>
<dbReference type="Proteomes" id="UP000830375">
    <property type="component" value="Unassembled WGS sequence"/>
</dbReference>
<evidence type="ECO:0000256" key="6">
    <source>
        <dbReference type="ARBA" id="ARBA00022722"/>
    </source>
</evidence>
<sequence>MNGIRTYYIRHIDVVTCHASSQQRENLKRLLHCTNTGTGNDRRFNVDWTDSSEKASVSCSQITPSKSNNDRKTKSGNRAKAARPTKETKQKGYDKKGSVHHLDADAVSSGDETDSDLALYKLSQPGEKSSIMVKPEVEGLPLEMELDTGAAVSLISTETYGRILKHLPLCSTDIVLRTYTGQALRPEGVIDVNVKMGKQTAVLPLYVVQGDYPPLYGREWLRQIKLNWKEIKTVKLKTLEAVLRKHTAVFSKQLGEMKSIKAKITLKPEHKPKFWQPRVVPYALRPKVDAELNRLTEMGVLTPVQYSEWATPIVPVVKKNGAVRICGDFKVTINPVLHTEHYPLPRIEDLFASLAGGQCFSKLDLSHAYLQMRVEEESTKFLTISTQKGLFQYTRLPFGIASAPAIFQRAIDQVLLGLPNVHCYLDDILVTGRTEAEHLENLDAVLGRLEEFGLHVERGKCDFFKVSLEYLGHIIDAEGKRWQWSAECNAAFKKAKEQLVSQNVLTHYDPQNPVRLACDASLYGIGAVISHMLPSGEEKPIAFASRTLSKAEQNYAQIEREALAIVFGVRKFHQYLYGRKFTLFTDHRPLTTIFGPQNGIPSMAAARMQRWALLLSAHNYTIEYKRAEHHANADGLSRLPLQVEHREKQDAVELFYLGQVGKLPVSATDIRRETILATVVEMVLKGTQAISLTDNNELSPFISKRSELSVQHGCLMRGMRVVVPHKLRKRVLEELHTGHPGIVRMKAIARSYVWWPGLDADIELQVKMCQSCQQIQKMPSQAPLHPWEWPSKPWERIHVDFAGPCEGHMYLVVVDAHSKWPEEFANFLKANHVKHIRSAPYHPAMNGQAERFVQSLKQALKASKGSSTLQKRLETFLLTYRNTPHPTTKESPSLLFLGRQLRTRLDALKPSVTAAVRLSQASQVLRRAGRLKPRQFRVGDAVLARDYRGRKRWTSGVVTAQSGPVSYTVDTSVDATSSTPPTKEQDVNSDTSEECQTKHDKHDITPTPVTATMADGKRSPGCGVTVSKIVVLNNSSEKRKRKRKRRDWNLLGKSVRRRRGEEREEGGRK</sequence>
<dbReference type="EC" id="2.7.7.49" evidence="3"/>
<reference evidence="14 15" key="1">
    <citation type="submission" date="2022-01" db="EMBL/GenBank/DDBJ databases">
        <title>A high-quality chromosome-level genome assembly of rohu carp, Labeo rohita.</title>
        <authorList>
            <person name="Arick M.A. II"/>
            <person name="Hsu C.-Y."/>
            <person name="Magbanua Z."/>
            <person name="Pechanova O."/>
            <person name="Grover C."/>
            <person name="Miller E."/>
            <person name="Thrash A."/>
            <person name="Ezzel L."/>
            <person name="Alam S."/>
            <person name="Benzie J."/>
            <person name="Hamilton M."/>
            <person name="Karsi A."/>
            <person name="Lawrence M.L."/>
            <person name="Peterson D.G."/>
        </authorList>
    </citation>
    <scope>NUCLEOTIDE SEQUENCE [LARGE SCALE GENOMIC DNA]</scope>
    <source>
        <strain evidence="15">BAU-BD-2019</strain>
        <tissue evidence="14">Blood</tissue>
    </source>
</reference>
<evidence type="ECO:0000256" key="10">
    <source>
        <dbReference type="ARBA" id="ARBA00039658"/>
    </source>
</evidence>
<dbReference type="InterPro" id="IPR043128">
    <property type="entry name" value="Rev_trsase/Diguanyl_cyclase"/>
</dbReference>
<dbReference type="Gene3D" id="1.10.340.70">
    <property type="match status" value="1"/>
</dbReference>
<dbReference type="InterPro" id="IPR000477">
    <property type="entry name" value="RT_dom"/>
</dbReference>
<evidence type="ECO:0000256" key="1">
    <source>
        <dbReference type="ARBA" id="ARBA00010879"/>
    </source>
</evidence>
<dbReference type="SUPFAM" id="SSF56672">
    <property type="entry name" value="DNA/RNA polymerases"/>
    <property type="match status" value="1"/>
</dbReference>
<comment type="caution">
    <text evidence="14">The sequence shown here is derived from an EMBL/GenBank/DDBJ whole genome shotgun (WGS) entry which is preliminary data.</text>
</comment>
<comment type="similarity">
    <text evidence="1">Belongs to the beta type-B retroviral polymerase family. HERV class-II K(HML-2) pol subfamily.</text>
</comment>
<evidence type="ECO:0000256" key="11">
    <source>
        <dbReference type="SAM" id="MobiDB-lite"/>
    </source>
</evidence>
<keyword evidence="9" id="KW-0695">RNA-directed DNA polymerase</keyword>
<feature type="compositionally biased region" description="Polar residues" evidence="11">
    <location>
        <begin position="55"/>
        <end position="67"/>
    </location>
</feature>
<organism evidence="14 15">
    <name type="scientific">Labeo rohita</name>
    <name type="common">Indian major carp</name>
    <name type="synonym">Cyprinus rohita</name>
    <dbReference type="NCBI Taxonomy" id="84645"/>
    <lineage>
        <taxon>Eukaryota</taxon>
        <taxon>Metazoa</taxon>
        <taxon>Chordata</taxon>
        <taxon>Craniata</taxon>
        <taxon>Vertebrata</taxon>
        <taxon>Euteleostomi</taxon>
        <taxon>Actinopterygii</taxon>
        <taxon>Neopterygii</taxon>
        <taxon>Teleostei</taxon>
        <taxon>Ostariophysi</taxon>
        <taxon>Cypriniformes</taxon>
        <taxon>Cyprinidae</taxon>
        <taxon>Labeoninae</taxon>
        <taxon>Labeonini</taxon>
        <taxon>Labeo</taxon>
    </lineage>
</organism>
<feature type="region of interest" description="Disordered" evidence="11">
    <location>
        <begin position="969"/>
        <end position="1069"/>
    </location>
</feature>
<evidence type="ECO:0000256" key="2">
    <source>
        <dbReference type="ARBA" id="ARBA00012180"/>
    </source>
</evidence>
<dbReference type="InterPro" id="IPR041588">
    <property type="entry name" value="Integrase_H2C2"/>
</dbReference>
<feature type="region of interest" description="Disordered" evidence="11">
    <location>
        <begin position="55"/>
        <end position="111"/>
    </location>
</feature>
<evidence type="ECO:0000259" key="13">
    <source>
        <dbReference type="PROSITE" id="PS50994"/>
    </source>
</evidence>
<feature type="domain" description="Reverse transcriptase" evidence="12">
    <location>
        <begin position="297"/>
        <end position="475"/>
    </location>
</feature>